<dbReference type="EMBL" id="DTGD01000136">
    <property type="protein sequence ID" value="HGB35976.1"/>
    <property type="molecule type" value="Genomic_DNA"/>
</dbReference>
<reference evidence="2" key="1">
    <citation type="journal article" date="2020" name="mSystems">
        <title>Genome- and Community-Level Interaction Insights into Carbon Utilization and Element Cycling Functions of Hydrothermarchaeota in Hydrothermal Sediment.</title>
        <authorList>
            <person name="Zhou Z."/>
            <person name="Liu Y."/>
            <person name="Xu W."/>
            <person name="Pan J."/>
            <person name="Luo Z.H."/>
            <person name="Li M."/>
        </authorList>
    </citation>
    <scope>NUCLEOTIDE SEQUENCE [LARGE SCALE GENOMIC DNA]</scope>
    <source>
        <strain evidence="2">SpSt-754</strain>
    </source>
</reference>
<evidence type="ECO:0000313" key="2">
    <source>
        <dbReference type="EMBL" id="HGB35976.1"/>
    </source>
</evidence>
<name>A0A7V3KNJ0_UNCW3</name>
<dbReference type="GO" id="GO:0005524">
    <property type="term" value="F:ATP binding"/>
    <property type="evidence" value="ECO:0007669"/>
    <property type="project" value="InterPro"/>
</dbReference>
<sequence>MILAGNSGTGKIHIAISLGIVACQLKKKVGFYAAAGLVKGLTERDYFFTTRGQLFG</sequence>
<gene>
    <name evidence="2" type="ORF">ENV38_03630</name>
</gene>
<dbReference type="Pfam" id="PF01695">
    <property type="entry name" value="IstB_IS21"/>
    <property type="match status" value="1"/>
</dbReference>
<comment type="caution">
    <text evidence="2">The sequence shown here is derived from an EMBL/GenBank/DDBJ whole genome shotgun (WGS) entry which is preliminary data.</text>
</comment>
<protein>
    <recommendedName>
        <fullName evidence="1">IstB-like ATP-binding domain-containing protein</fullName>
    </recommendedName>
</protein>
<feature type="domain" description="IstB-like ATP-binding" evidence="1">
    <location>
        <begin position="1"/>
        <end position="43"/>
    </location>
</feature>
<proteinExistence type="predicted"/>
<dbReference type="InterPro" id="IPR002611">
    <property type="entry name" value="IstB_ATP-bd"/>
</dbReference>
<organism evidence="2">
    <name type="scientific">candidate division WOR-3 bacterium</name>
    <dbReference type="NCBI Taxonomy" id="2052148"/>
    <lineage>
        <taxon>Bacteria</taxon>
        <taxon>Bacteria division WOR-3</taxon>
    </lineage>
</organism>
<dbReference type="AlphaFoldDB" id="A0A7V3KNJ0"/>
<accession>A0A7V3KNJ0</accession>
<evidence type="ECO:0000259" key="1">
    <source>
        <dbReference type="Pfam" id="PF01695"/>
    </source>
</evidence>